<name>A0ABS2FF77_9CLOT</name>
<evidence type="ECO:0000313" key="3">
    <source>
        <dbReference type="Proteomes" id="UP000767334"/>
    </source>
</evidence>
<feature type="transmembrane region" description="Helical" evidence="1">
    <location>
        <begin position="31"/>
        <end position="49"/>
    </location>
</feature>
<organism evidence="2 3">
    <name type="scientific">Clostridium saudiense</name>
    <dbReference type="NCBI Taxonomy" id="1414720"/>
    <lineage>
        <taxon>Bacteria</taxon>
        <taxon>Bacillati</taxon>
        <taxon>Bacillota</taxon>
        <taxon>Clostridia</taxon>
        <taxon>Eubacteriales</taxon>
        <taxon>Clostridiaceae</taxon>
        <taxon>Clostridium</taxon>
    </lineage>
</organism>
<gene>
    <name evidence="2" type="ORF">H6A19_07625</name>
</gene>
<dbReference type="Proteomes" id="UP000767334">
    <property type="component" value="Unassembled WGS sequence"/>
</dbReference>
<evidence type="ECO:0008006" key="4">
    <source>
        <dbReference type="Google" id="ProtNLM"/>
    </source>
</evidence>
<evidence type="ECO:0000256" key="1">
    <source>
        <dbReference type="SAM" id="Phobius"/>
    </source>
</evidence>
<keyword evidence="1" id="KW-1133">Transmembrane helix</keyword>
<reference evidence="2 3" key="1">
    <citation type="journal article" date="2021" name="Sci. Rep.">
        <title>The distribution of antibiotic resistance genes in chicken gut microbiota commensals.</title>
        <authorList>
            <person name="Juricova H."/>
            <person name="Matiasovicova J."/>
            <person name="Kubasova T."/>
            <person name="Cejkova D."/>
            <person name="Rychlik I."/>
        </authorList>
    </citation>
    <scope>NUCLEOTIDE SEQUENCE [LARGE SCALE GENOMIC DNA]</scope>
    <source>
        <strain evidence="2 3">An435</strain>
    </source>
</reference>
<dbReference type="EMBL" id="JACJLL010000037">
    <property type="protein sequence ID" value="MBM6819205.1"/>
    <property type="molecule type" value="Genomic_DNA"/>
</dbReference>
<dbReference type="RefSeq" id="WP_148323921.1">
    <property type="nucleotide sequence ID" value="NZ_JACJLL010000037.1"/>
</dbReference>
<sequence>MNIVFRMSIEDYFELAKFKNCDKDLTRSSRIIYKLSIIILIIAINLSFFEDVYPYYIPMMVVSGILLMLWIIFSDDMFNRARYREIRKITVKQFSSSIELIRDTRITLNEEAIIKECDGMYSKTNWNCINNINVTQNNIFINLISCQTIIIPIKVFNSKDEQEMFLEYIDDKINNNLIKESK</sequence>
<evidence type="ECO:0000313" key="2">
    <source>
        <dbReference type="EMBL" id="MBM6819205.1"/>
    </source>
</evidence>
<protein>
    <recommendedName>
        <fullName evidence="4">YcxB-like protein domain-containing protein</fullName>
    </recommendedName>
</protein>
<keyword evidence="1" id="KW-0812">Transmembrane</keyword>
<keyword evidence="1" id="KW-0472">Membrane</keyword>
<keyword evidence="3" id="KW-1185">Reference proteome</keyword>
<feature type="transmembrane region" description="Helical" evidence="1">
    <location>
        <begin position="55"/>
        <end position="73"/>
    </location>
</feature>
<comment type="caution">
    <text evidence="2">The sequence shown here is derived from an EMBL/GenBank/DDBJ whole genome shotgun (WGS) entry which is preliminary data.</text>
</comment>
<accession>A0ABS2FF77</accession>
<proteinExistence type="predicted"/>